<keyword evidence="1" id="KW-1133">Transmembrane helix</keyword>
<dbReference type="STRING" id="481446.NIT7645_00265"/>
<dbReference type="EMBL" id="CVRL01000005">
    <property type="protein sequence ID" value="CRL09687.1"/>
    <property type="molecule type" value="Genomic_DNA"/>
</dbReference>
<feature type="transmembrane region" description="Helical" evidence="1">
    <location>
        <begin position="347"/>
        <end position="367"/>
    </location>
</feature>
<feature type="transmembrane region" description="Helical" evidence="1">
    <location>
        <begin position="12"/>
        <end position="31"/>
    </location>
</feature>
<evidence type="ECO:0000313" key="3">
    <source>
        <dbReference type="Proteomes" id="UP000043764"/>
    </source>
</evidence>
<name>A0A0H5CXB8_9RHOB</name>
<feature type="transmembrane region" description="Helical" evidence="1">
    <location>
        <begin position="282"/>
        <end position="301"/>
    </location>
</feature>
<evidence type="ECO:0000256" key="1">
    <source>
        <dbReference type="SAM" id="Phobius"/>
    </source>
</evidence>
<feature type="transmembrane region" description="Helical" evidence="1">
    <location>
        <begin position="143"/>
        <end position="163"/>
    </location>
</feature>
<feature type="transmembrane region" description="Helical" evidence="1">
    <location>
        <begin position="74"/>
        <end position="95"/>
    </location>
</feature>
<gene>
    <name evidence="2" type="ORF">NIT7321_00521</name>
</gene>
<reference evidence="3" key="1">
    <citation type="submission" date="2015-05" db="EMBL/GenBank/DDBJ databases">
        <authorList>
            <person name="Rodrigo-Torres Lidia"/>
            <person name="Arahal R.David."/>
        </authorList>
    </citation>
    <scope>NUCLEOTIDE SEQUENCE [LARGE SCALE GENOMIC DNA]</scope>
    <source>
        <strain evidence="3">CECT 7321</strain>
    </source>
</reference>
<keyword evidence="3" id="KW-1185">Reference proteome</keyword>
<proteinExistence type="predicted"/>
<feature type="transmembrane region" description="Helical" evidence="1">
    <location>
        <begin position="212"/>
        <end position="234"/>
    </location>
</feature>
<dbReference type="Proteomes" id="UP000043764">
    <property type="component" value="Unassembled WGS sequence"/>
</dbReference>
<sequence>MSDMTAATVAKARLPVIGLGAGSGFAVWLLAEALQQDVLSPSLWLAAFAFVGSLCCGALAMIGPLPIDRALKGGGLLAVPMTGLLLLASLRFSVATDLLDGLALVLMAIALGGVSCSFLLMWLRGAQDWLSYDALSAASWGIAFRLGCGIAFVFVLWGLGLLSNALLGLVNITFLEDIADTDWLALTLSGAAFGLGLAVVQELGDGHAPELLFRLISLLLVPVFVVVGLFLLAIPFQGLSNAFGHLSSAATLMAMAGVIGTLICVVLYRFRQPRGLTGLTTRALAVALGLVAVLCIWAVMMRIFQYGWTPDRVYAAALAALVLLHGVTYAVVAVTGGVNWAAKLRRAVVALGLVTAAWLAILLSPLADAGRISAASQIARFNAGEIPDHELPLWEMAHDWGRAGQAALATLEAAAQAQGDGDLLERLEIARAADTRWEALAAREPNTADLAARLSALLPVQPAGQAIDADYFSEIEAFNLNRWISSCELVLQNGRRGCAAIVEPLGPLGVGGQVGGDTTLLVLVPPHDLTRLEFVPLTRRNGKTEAGYSITLGNSAHSAAGAAELLGTVQDGLYEVSPSRQMTLKLGEMEVLSQP</sequence>
<protein>
    <recommendedName>
        <fullName evidence="4">DUF4153 domain-containing protein</fullName>
    </recommendedName>
</protein>
<feature type="transmembrane region" description="Helical" evidence="1">
    <location>
        <begin position="313"/>
        <end position="335"/>
    </location>
</feature>
<organism evidence="2 3">
    <name type="scientific">Phaeobacter italicus</name>
    <dbReference type="NCBI Taxonomy" id="481446"/>
    <lineage>
        <taxon>Bacteria</taxon>
        <taxon>Pseudomonadati</taxon>
        <taxon>Pseudomonadota</taxon>
        <taxon>Alphaproteobacteria</taxon>
        <taxon>Rhodobacterales</taxon>
        <taxon>Roseobacteraceae</taxon>
        <taxon>Phaeobacter</taxon>
    </lineage>
</organism>
<feature type="transmembrane region" description="Helical" evidence="1">
    <location>
        <begin position="43"/>
        <end position="62"/>
    </location>
</feature>
<dbReference type="AlphaFoldDB" id="A0A0H5CXB8"/>
<feature type="transmembrane region" description="Helical" evidence="1">
    <location>
        <begin position="101"/>
        <end position="123"/>
    </location>
</feature>
<dbReference type="RefSeq" id="WP_050672483.1">
    <property type="nucleotide sequence ID" value="NZ_CVRL01000005.1"/>
</dbReference>
<keyword evidence="1" id="KW-0812">Transmembrane</keyword>
<accession>A0A0H5CXB8</accession>
<evidence type="ECO:0000313" key="2">
    <source>
        <dbReference type="EMBL" id="CRL09687.1"/>
    </source>
</evidence>
<feature type="transmembrane region" description="Helical" evidence="1">
    <location>
        <begin position="246"/>
        <end position="270"/>
    </location>
</feature>
<feature type="transmembrane region" description="Helical" evidence="1">
    <location>
        <begin position="183"/>
        <end position="200"/>
    </location>
</feature>
<keyword evidence="1" id="KW-0472">Membrane</keyword>
<evidence type="ECO:0008006" key="4">
    <source>
        <dbReference type="Google" id="ProtNLM"/>
    </source>
</evidence>